<dbReference type="KEGG" id="rdi:CMV14_06790"/>
<comment type="caution">
    <text evidence="2">The sequence shown here is derived from an EMBL/GenBank/DDBJ whole genome shotgun (WGS) entry which is preliminary data.</text>
</comment>
<dbReference type="GO" id="GO:0016616">
    <property type="term" value="F:oxidoreductase activity, acting on the CH-OH group of donors, NAD or NADP as acceptor"/>
    <property type="evidence" value="ECO:0007669"/>
    <property type="project" value="TreeGrafter"/>
</dbReference>
<accession>A0A2A4FYU1</accession>
<evidence type="ECO:0000256" key="1">
    <source>
        <dbReference type="ARBA" id="ARBA00006484"/>
    </source>
</evidence>
<dbReference type="InterPro" id="IPR002347">
    <property type="entry name" value="SDR_fam"/>
</dbReference>
<dbReference type="CDD" id="cd05233">
    <property type="entry name" value="SDR_c"/>
    <property type="match status" value="1"/>
</dbReference>
<evidence type="ECO:0000313" key="3">
    <source>
        <dbReference type="Proteomes" id="UP000218934"/>
    </source>
</evidence>
<dbReference type="PRINTS" id="PR00081">
    <property type="entry name" value="GDHRDH"/>
</dbReference>
<evidence type="ECO:0000313" key="2">
    <source>
        <dbReference type="EMBL" id="PCE42597.1"/>
    </source>
</evidence>
<dbReference type="NCBIfam" id="NF005559">
    <property type="entry name" value="PRK07231.1"/>
    <property type="match status" value="1"/>
</dbReference>
<dbReference type="OrthoDB" id="9789398at2"/>
<dbReference type="InterPro" id="IPR036291">
    <property type="entry name" value="NAD(P)-bd_dom_sf"/>
</dbReference>
<name>A0A2A4FYU1_9SPHN</name>
<dbReference type="SUPFAM" id="SSF51735">
    <property type="entry name" value="NAD(P)-binding Rossmann-fold domains"/>
    <property type="match status" value="1"/>
</dbReference>
<dbReference type="FunFam" id="3.40.50.720:FF:000084">
    <property type="entry name" value="Short-chain dehydrogenase reductase"/>
    <property type="match status" value="1"/>
</dbReference>
<gene>
    <name evidence="2" type="ORF">COO09_09290</name>
</gene>
<keyword evidence="3" id="KW-1185">Reference proteome</keyword>
<dbReference type="RefSeq" id="WP_066960753.1">
    <property type="nucleotide sequence ID" value="NZ_CP023449.1"/>
</dbReference>
<dbReference type="PROSITE" id="PS00061">
    <property type="entry name" value="ADH_SHORT"/>
    <property type="match status" value="1"/>
</dbReference>
<dbReference type="AlphaFoldDB" id="A0A2A4FYU1"/>
<comment type="similarity">
    <text evidence="1">Belongs to the short-chain dehydrogenases/reductases (SDR) family.</text>
</comment>
<dbReference type="PANTHER" id="PTHR42760">
    <property type="entry name" value="SHORT-CHAIN DEHYDROGENASES/REDUCTASES FAMILY MEMBER"/>
    <property type="match status" value="1"/>
</dbReference>
<dbReference type="EMBL" id="NWUF01000007">
    <property type="protein sequence ID" value="PCE42597.1"/>
    <property type="molecule type" value="Genomic_DNA"/>
</dbReference>
<protein>
    <submittedName>
        <fullName evidence="2">3-oxoacyl-ACP reductase</fullName>
    </submittedName>
</protein>
<organism evidence="2 3">
    <name type="scientific">Rhizorhabdus dicambivorans</name>
    <dbReference type="NCBI Taxonomy" id="1850238"/>
    <lineage>
        <taxon>Bacteria</taxon>
        <taxon>Pseudomonadati</taxon>
        <taxon>Pseudomonadota</taxon>
        <taxon>Alphaproteobacteria</taxon>
        <taxon>Sphingomonadales</taxon>
        <taxon>Sphingomonadaceae</taxon>
        <taxon>Rhizorhabdus</taxon>
    </lineage>
</organism>
<dbReference type="InterPro" id="IPR020904">
    <property type="entry name" value="Sc_DH/Rdtase_CS"/>
</dbReference>
<dbReference type="PRINTS" id="PR00080">
    <property type="entry name" value="SDRFAMILY"/>
</dbReference>
<proteinExistence type="inferred from homology"/>
<dbReference type="Gene3D" id="3.40.50.720">
    <property type="entry name" value="NAD(P)-binding Rossmann-like Domain"/>
    <property type="match status" value="1"/>
</dbReference>
<sequence>MRLKGRVSIVTGGATGLGRAVALAYAREGASVVIADIADAGAVVAEIESDGGAAIYARTDISDEQSVAAMVRGAVNRFGAVDILFNNAAVSASLELKPFEELSVAEWRHVLDVNMIGSFLCAKMVSPIMRAQKSGSIINIASGTAFKGTPFMLHYVSSKGAIISMTRVLAHELGTDDITVNAIAPGYILTEGNLGNADFLADQGDKAIAGRALKRAGYPEDLIGGAIFLASDEARFISGQILAIDGGSVYH</sequence>
<dbReference type="Pfam" id="PF13561">
    <property type="entry name" value="adh_short_C2"/>
    <property type="match status" value="1"/>
</dbReference>
<reference evidence="2 3" key="1">
    <citation type="submission" date="2017-09" db="EMBL/GenBank/DDBJ databases">
        <title>The Catabolism of 3,6-Dichlorosalicylic acid is Initiated by the Cytochrome P450 Monooxygenase DsmABC in Rhizorhabdus dicambivorans Ndbn-20.</title>
        <authorList>
            <person name="Na L."/>
        </authorList>
    </citation>
    <scope>NUCLEOTIDE SEQUENCE [LARGE SCALE GENOMIC DNA]</scope>
    <source>
        <strain evidence="2 3">Ndbn-20m</strain>
    </source>
</reference>
<dbReference type="Proteomes" id="UP000218934">
    <property type="component" value="Unassembled WGS sequence"/>
</dbReference>